<accession>A0A6P1NIF2</accession>
<evidence type="ECO:0000256" key="2">
    <source>
        <dbReference type="ARBA" id="ARBA00022857"/>
    </source>
</evidence>
<dbReference type="InterPro" id="IPR036291">
    <property type="entry name" value="NAD(P)-bd_dom_sf"/>
</dbReference>
<dbReference type="Pfam" id="PF03807">
    <property type="entry name" value="F420_oxidored"/>
    <property type="match status" value="1"/>
</dbReference>
<keyword evidence="4" id="KW-0641">Proline biosynthesis</keyword>
<dbReference type="PANTHER" id="PTHR11645">
    <property type="entry name" value="PYRROLINE-5-CARBOXYLATE REDUCTASE"/>
    <property type="match status" value="1"/>
</dbReference>
<proteinExistence type="inferred from homology"/>
<dbReference type="PANTHER" id="PTHR11645:SF0">
    <property type="entry name" value="PYRROLINE-5-CARBOXYLATE REDUCTASE 3"/>
    <property type="match status" value="1"/>
</dbReference>
<keyword evidence="10" id="KW-1185">Reference proteome</keyword>
<reference evidence="9 10" key="1">
    <citation type="submission" date="2020-01" db="EMBL/GenBank/DDBJ databases">
        <title>Genome sequencing of strain KACC 21507.</title>
        <authorList>
            <person name="Heo J."/>
            <person name="Kim S.-J."/>
            <person name="Kim J.-S."/>
            <person name="Hong S.-B."/>
            <person name="Kwon S.-W."/>
        </authorList>
    </citation>
    <scope>NUCLEOTIDE SEQUENCE [LARGE SCALE GENOMIC DNA]</scope>
    <source>
        <strain evidence="9 10">KACC 21507</strain>
    </source>
</reference>
<comment type="catalytic activity">
    <reaction evidence="4">
        <text>L-proline + NAD(+) = (S)-1-pyrroline-5-carboxylate + NADH + 2 H(+)</text>
        <dbReference type="Rhea" id="RHEA:14105"/>
        <dbReference type="ChEBI" id="CHEBI:15378"/>
        <dbReference type="ChEBI" id="CHEBI:17388"/>
        <dbReference type="ChEBI" id="CHEBI:57540"/>
        <dbReference type="ChEBI" id="CHEBI:57945"/>
        <dbReference type="ChEBI" id="CHEBI:60039"/>
        <dbReference type="EC" id="1.5.1.2"/>
    </reaction>
</comment>
<evidence type="ECO:0000256" key="5">
    <source>
        <dbReference type="NCBIfam" id="TIGR00112"/>
    </source>
</evidence>
<evidence type="ECO:0000256" key="1">
    <source>
        <dbReference type="ARBA" id="ARBA00005525"/>
    </source>
</evidence>
<dbReference type="InterPro" id="IPR028939">
    <property type="entry name" value="P5C_Rdtase_cat_N"/>
</dbReference>
<comment type="catalytic activity">
    <reaction evidence="4">
        <text>L-proline + NADP(+) = (S)-1-pyrroline-5-carboxylate + NADPH + 2 H(+)</text>
        <dbReference type="Rhea" id="RHEA:14109"/>
        <dbReference type="ChEBI" id="CHEBI:15378"/>
        <dbReference type="ChEBI" id="CHEBI:17388"/>
        <dbReference type="ChEBI" id="CHEBI:57783"/>
        <dbReference type="ChEBI" id="CHEBI:58349"/>
        <dbReference type="ChEBI" id="CHEBI:60039"/>
        <dbReference type="EC" id="1.5.1.2"/>
    </reaction>
</comment>
<dbReference type="Gene3D" id="1.10.3730.10">
    <property type="entry name" value="ProC C-terminal domain-like"/>
    <property type="match status" value="1"/>
</dbReference>
<protein>
    <recommendedName>
        <fullName evidence="4 5">Pyrroline-5-carboxylate reductase</fullName>
        <shortName evidence="4">P5C reductase</shortName>
        <shortName evidence="4">P5CR</shortName>
        <ecNumber evidence="4 5">1.5.1.2</ecNumber>
    </recommendedName>
    <alternativeName>
        <fullName evidence="4">PCA reductase</fullName>
    </alternativeName>
</protein>
<evidence type="ECO:0000256" key="4">
    <source>
        <dbReference type="HAMAP-Rule" id="MF_01925"/>
    </source>
</evidence>
<dbReference type="UniPathway" id="UPA00098">
    <property type="reaction ID" value="UER00361"/>
</dbReference>
<dbReference type="KEGG" id="bomb:GT348_00090"/>
<gene>
    <name evidence="4" type="primary">proC</name>
    <name evidence="9" type="ORF">GT348_00090</name>
</gene>
<dbReference type="HAMAP" id="MF_01925">
    <property type="entry name" value="P5C_reductase"/>
    <property type="match status" value="1"/>
</dbReference>
<dbReference type="SUPFAM" id="SSF48179">
    <property type="entry name" value="6-phosphogluconate dehydrogenase C-terminal domain-like"/>
    <property type="match status" value="1"/>
</dbReference>
<evidence type="ECO:0000256" key="6">
    <source>
        <dbReference type="PIRSR" id="PIRSR000193-1"/>
    </source>
</evidence>
<feature type="binding site" evidence="6">
    <location>
        <begin position="10"/>
        <end position="15"/>
    </location>
    <ligand>
        <name>NADP(+)</name>
        <dbReference type="ChEBI" id="CHEBI:58349"/>
    </ligand>
</feature>
<dbReference type="FunFam" id="1.10.3730.10:FF:000001">
    <property type="entry name" value="Pyrroline-5-carboxylate reductase"/>
    <property type="match status" value="1"/>
</dbReference>
<dbReference type="AlphaFoldDB" id="A0A6P1NIF2"/>
<comment type="subcellular location">
    <subcellularLocation>
        <location evidence="4">Cytoplasm</location>
    </subcellularLocation>
</comment>
<dbReference type="GO" id="GO:0055129">
    <property type="term" value="P:L-proline biosynthetic process"/>
    <property type="evidence" value="ECO:0007669"/>
    <property type="project" value="UniProtKB-UniRule"/>
</dbReference>
<comment type="pathway">
    <text evidence="4">Amino-acid biosynthesis; L-proline biosynthesis; L-proline from L-glutamate 5-semialdehyde: step 1/1.</text>
</comment>
<dbReference type="Pfam" id="PF14748">
    <property type="entry name" value="P5CR_dimer"/>
    <property type="match status" value="1"/>
</dbReference>
<dbReference type="GO" id="GO:0004735">
    <property type="term" value="F:pyrroline-5-carboxylate reductase activity"/>
    <property type="evidence" value="ECO:0007669"/>
    <property type="project" value="UniProtKB-UniRule"/>
</dbReference>
<evidence type="ECO:0000313" key="10">
    <source>
        <dbReference type="Proteomes" id="UP000463975"/>
    </source>
</evidence>
<keyword evidence="4" id="KW-0963">Cytoplasm</keyword>
<dbReference type="InterPro" id="IPR029036">
    <property type="entry name" value="P5CR_dimer"/>
</dbReference>
<evidence type="ECO:0000313" key="9">
    <source>
        <dbReference type="EMBL" id="QHI96304.1"/>
    </source>
</evidence>
<dbReference type="EMBL" id="CP047652">
    <property type="protein sequence ID" value="QHI96304.1"/>
    <property type="molecule type" value="Genomic_DNA"/>
</dbReference>
<dbReference type="NCBIfam" id="TIGR00112">
    <property type="entry name" value="proC"/>
    <property type="match status" value="1"/>
</dbReference>
<feature type="domain" description="Pyrroline-5-carboxylate reductase catalytic N-terminal" evidence="7">
    <location>
        <begin position="9"/>
        <end position="99"/>
    </location>
</feature>
<keyword evidence="3 4" id="KW-0560">Oxidoreductase</keyword>
<dbReference type="SUPFAM" id="SSF51735">
    <property type="entry name" value="NAD(P)-binding Rossmann-fold domains"/>
    <property type="match status" value="1"/>
</dbReference>
<comment type="similarity">
    <text evidence="1 4">Belongs to the pyrroline-5-carboxylate reductase family.</text>
</comment>
<dbReference type="GO" id="GO:0005737">
    <property type="term" value="C:cytoplasm"/>
    <property type="evidence" value="ECO:0007669"/>
    <property type="project" value="UniProtKB-SubCell"/>
</dbReference>
<evidence type="ECO:0000259" key="7">
    <source>
        <dbReference type="Pfam" id="PF03807"/>
    </source>
</evidence>
<comment type="function">
    <text evidence="4">Catalyzes the reduction of 1-pyrroline-5-carboxylate (PCA) to L-proline.</text>
</comment>
<evidence type="ECO:0000256" key="3">
    <source>
        <dbReference type="ARBA" id="ARBA00023002"/>
    </source>
</evidence>
<dbReference type="Proteomes" id="UP000463975">
    <property type="component" value="Chromosome"/>
</dbReference>
<dbReference type="Gene3D" id="3.40.50.720">
    <property type="entry name" value="NAD(P)-binding Rossmann-like Domain"/>
    <property type="match status" value="1"/>
</dbReference>
<dbReference type="EC" id="1.5.1.2" evidence="4 5"/>
<keyword evidence="4" id="KW-0028">Amino-acid biosynthesis</keyword>
<feature type="domain" description="Pyrroline-5-carboxylate reductase dimerisation" evidence="8">
    <location>
        <begin position="164"/>
        <end position="269"/>
    </location>
</feature>
<organism evidence="9 10">
    <name type="scientific">Aristophania vespae</name>
    <dbReference type="NCBI Taxonomy" id="2697033"/>
    <lineage>
        <taxon>Bacteria</taxon>
        <taxon>Pseudomonadati</taxon>
        <taxon>Pseudomonadota</taxon>
        <taxon>Alphaproteobacteria</taxon>
        <taxon>Acetobacterales</taxon>
        <taxon>Acetobacteraceae</taxon>
        <taxon>Aristophania</taxon>
    </lineage>
</organism>
<dbReference type="InterPro" id="IPR000304">
    <property type="entry name" value="Pyrroline-COOH_reductase"/>
</dbReference>
<feature type="binding site" evidence="6">
    <location>
        <begin position="67"/>
        <end position="70"/>
    </location>
    <ligand>
        <name>NADP(+)</name>
        <dbReference type="ChEBI" id="CHEBI:58349"/>
    </ligand>
</feature>
<keyword evidence="2 4" id="KW-0521">NADP</keyword>
<evidence type="ECO:0000259" key="8">
    <source>
        <dbReference type="Pfam" id="PF14748"/>
    </source>
</evidence>
<name>A0A6P1NIF2_9PROT</name>
<dbReference type="PIRSF" id="PIRSF000193">
    <property type="entry name" value="Pyrrol-5-carb_rd"/>
    <property type="match status" value="1"/>
</dbReference>
<sequence length="271" mass="28924">MMSGPTLLLLGCGKMGGALAKGWVDAKHPPRLIIIDRKLQNAPGNSVIYRQVSDLPKDTRPDFVVLAIKPAASEAMLRELSQHLGSNLENSALLSVMAGKNCATLAKASGRDDRAVIRTMPNTPASVGAGATGIYFSPQVTQSQKQLATELMEQVGDVVIVPHEDDLRSVIAVSGSSPAYVFLLAELLEKAGTELGLDQNASRKLARSVIYGAGKMLHDLDDDASVLRNNVTSPNGTTAAALKVLMTEENWPQSVRKASQEAVRRAKELDD</sequence>
<dbReference type="InterPro" id="IPR008927">
    <property type="entry name" value="6-PGluconate_DH-like_C_sf"/>
</dbReference>